<feature type="domain" description="Aldehyde dehydrogenase" evidence="2">
    <location>
        <begin position="7"/>
        <end position="367"/>
    </location>
</feature>
<comment type="caution">
    <text evidence="3">The sequence shown here is derived from an EMBL/GenBank/DDBJ whole genome shotgun (WGS) entry which is preliminary data.</text>
</comment>
<dbReference type="PANTHER" id="PTHR43353">
    <property type="entry name" value="SUCCINATE-SEMIALDEHYDE DEHYDROGENASE, MITOCHONDRIAL"/>
    <property type="match status" value="1"/>
</dbReference>
<dbReference type="InterPro" id="IPR015590">
    <property type="entry name" value="Aldehyde_DH_dom"/>
</dbReference>
<keyword evidence="1" id="KW-0560">Oxidoreductase</keyword>
<dbReference type="CDD" id="cd07129">
    <property type="entry name" value="ALDH_KGSADH"/>
    <property type="match status" value="1"/>
</dbReference>
<evidence type="ECO:0000259" key="2">
    <source>
        <dbReference type="Pfam" id="PF00171"/>
    </source>
</evidence>
<dbReference type="RefSeq" id="WP_345185014.1">
    <property type="nucleotide sequence ID" value="NZ_BAABGP010000008.1"/>
</dbReference>
<protein>
    <submittedName>
        <fullName evidence="3">Aldehyde dehydrogenase (NADP(+))</fullName>
    </submittedName>
</protein>
<proteinExistence type="predicted"/>
<dbReference type="InterPro" id="IPR016162">
    <property type="entry name" value="Ald_DH_N"/>
</dbReference>
<dbReference type="Gene3D" id="3.40.605.10">
    <property type="entry name" value="Aldehyde Dehydrogenase, Chain A, domain 1"/>
    <property type="match status" value="2"/>
</dbReference>
<dbReference type="EMBL" id="BAABGP010000008">
    <property type="protein sequence ID" value="GAA4481595.1"/>
    <property type="molecule type" value="Genomic_DNA"/>
</dbReference>
<keyword evidence="4" id="KW-1185">Reference proteome</keyword>
<dbReference type="Pfam" id="PF00171">
    <property type="entry name" value="Aldedh"/>
    <property type="match status" value="1"/>
</dbReference>
<dbReference type="PANTHER" id="PTHR43353:SF3">
    <property type="entry name" value="ALDEHYDE DEHYDROGENASE-RELATED"/>
    <property type="match status" value="1"/>
</dbReference>
<evidence type="ECO:0000313" key="4">
    <source>
        <dbReference type="Proteomes" id="UP001500731"/>
    </source>
</evidence>
<reference evidence="4" key="1">
    <citation type="journal article" date="2019" name="Int. J. Syst. Evol. Microbiol.">
        <title>The Global Catalogue of Microorganisms (GCM) 10K type strain sequencing project: providing services to taxonomists for standard genome sequencing and annotation.</title>
        <authorList>
            <consortium name="The Broad Institute Genomics Platform"/>
            <consortium name="The Broad Institute Genome Sequencing Center for Infectious Disease"/>
            <person name="Wu L."/>
            <person name="Ma J."/>
        </authorList>
    </citation>
    <scope>NUCLEOTIDE SEQUENCE [LARGE SCALE GENOMIC DNA]</scope>
    <source>
        <strain evidence="4">JCM 17839</strain>
    </source>
</reference>
<evidence type="ECO:0000313" key="3">
    <source>
        <dbReference type="EMBL" id="GAA4481595.1"/>
    </source>
</evidence>
<dbReference type="InterPro" id="IPR016161">
    <property type="entry name" value="Ald_DH/histidinol_DH"/>
</dbReference>
<dbReference type="InterPro" id="IPR044151">
    <property type="entry name" value="ALDH_KGSADH"/>
</dbReference>
<gene>
    <name evidence="3" type="ORF">GCM10023171_10200</name>
</gene>
<dbReference type="InterPro" id="IPR050740">
    <property type="entry name" value="Aldehyde_DH_Superfamily"/>
</dbReference>
<sequence length="492" mass="50962">MTDTTTVVSEVAAHAAAAARPFAATSPSARGAALVAVADALDAHAAELITVAMRETGLSEPRLTGELKRTSWQLRLFADAIVDGSYLDARIDAADPAYVIGPRPDLRRVLEPVGPVLNFAASNFPFAFSVAGGDTAAALAAGCPVVVKAHSGHPELSRRTAEIVAGALDAAGMPAGVFQLIEGQQNGVELLQDERIRAGAFTGSTHVGRLLADIAAARPRPIPFYGELGSVNPVYATYADAGLLQDFVASMSGSAGQLCTKPGFLFVPADADLSPIATAAEAVAEHRLLNPGIGRAFEGRRAAVLGAEGATVLAEGALREDEDGQRYATPTVVAVDLQTLRAHREELLEESFGPLSVIVRYHDAAELPAAHEELFPGNLTSTVHARAAELADGSLHQLVGALAATSGRVLFGGWPTGVSVTPAMQHGGPYPATTTDATSVGTAGITRFLRGVAYQNAPQELLPASLRDDNPWGVPQSFSAAGSSTEWGSFAR</sequence>
<accession>A0ABP8P451</accession>
<evidence type="ECO:0000256" key="1">
    <source>
        <dbReference type="ARBA" id="ARBA00023002"/>
    </source>
</evidence>
<organism evidence="3 4">
    <name type="scientific">Microbacterium panaciterrae</name>
    <dbReference type="NCBI Taxonomy" id="985759"/>
    <lineage>
        <taxon>Bacteria</taxon>
        <taxon>Bacillati</taxon>
        <taxon>Actinomycetota</taxon>
        <taxon>Actinomycetes</taxon>
        <taxon>Micrococcales</taxon>
        <taxon>Microbacteriaceae</taxon>
        <taxon>Microbacterium</taxon>
    </lineage>
</organism>
<dbReference type="Proteomes" id="UP001500731">
    <property type="component" value="Unassembled WGS sequence"/>
</dbReference>
<dbReference type="SUPFAM" id="SSF53720">
    <property type="entry name" value="ALDH-like"/>
    <property type="match status" value="1"/>
</dbReference>
<name>A0ABP8P451_9MICO</name>